<organism evidence="2 3">
    <name type="scientific">Pandoraea iniqua</name>
    <dbReference type="NCBI Taxonomy" id="2508288"/>
    <lineage>
        <taxon>Bacteria</taxon>
        <taxon>Pseudomonadati</taxon>
        <taxon>Pseudomonadota</taxon>
        <taxon>Betaproteobacteria</taxon>
        <taxon>Burkholderiales</taxon>
        <taxon>Burkholderiaceae</taxon>
        <taxon>Pandoraea</taxon>
    </lineage>
</organism>
<gene>
    <name evidence="2" type="ORF">PIN31115_04231</name>
</gene>
<dbReference type="Pfam" id="PF13317">
    <property type="entry name" value="DUF4088"/>
    <property type="match status" value="1"/>
</dbReference>
<feature type="compositionally biased region" description="Polar residues" evidence="1">
    <location>
        <begin position="270"/>
        <end position="280"/>
    </location>
</feature>
<name>A0A5E4Y2Y3_9BURK</name>
<feature type="compositionally biased region" description="Low complexity" evidence="1">
    <location>
        <begin position="251"/>
        <end position="269"/>
    </location>
</feature>
<evidence type="ECO:0008006" key="4">
    <source>
        <dbReference type="Google" id="ProtNLM"/>
    </source>
</evidence>
<proteinExistence type="predicted"/>
<keyword evidence="3" id="KW-1185">Reference proteome</keyword>
<reference evidence="2 3" key="1">
    <citation type="submission" date="2019-08" db="EMBL/GenBank/DDBJ databases">
        <authorList>
            <person name="Peeters C."/>
        </authorList>
    </citation>
    <scope>NUCLEOTIDE SEQUENCE [LARGE SCALE GENOMIC DNA]</scope>
    <source>
        <strain evidence="2 3">LMG 31115</strain>
    </source>
</reference>
<dbReference type="RefSeq" id="WP_150685783.1">
    <property type="nucleotide sequence ID" value="NZ_CABPSF010000006.1"/>
</dbReference>
<evidence type="ECO:0000313" key="3">
    <source>
        <dbReference type="Proteomes" id="UP000333828"/>
    </source>
</evidence>
<sequence>MSRISLTLSDTALADLQKDFDAFVRISAAVDRHFTPPLFDDFLRARLLDSTVPLTEAAVAQLLAGGHYAWAKRTFDKQFPDVVSIILNQARQHGFYFVSRPEWTREDMSRQASRWAEGIVREAKGEERIVESLAGQIVTSAQDLRTLEATLQTPAWRAASVLRERVFEAKRGVETARPLQAREKLGELQALLDLAVIYGSVGRQEADQILEYLRVLRPEIFNDDPSVFERLAAWLRRLLTPSAPRPAVSETQPTAASALASLSDDAPSQNTESLRSPLTR</sequence>
<evidence type="ECO:0000256" key="1">
    <source>
        <dbReference type="SAM" id="MobiDB-lite"/>
    </source>
</evidence>
<protein>
    <recommendedName>
        <fullName evidence="4">DUF4088 domain-containing protein</fullName>
    </recommendedName>
</protein>
<dbReference type="EMBL" id="CABPSI010000005">
    <property type="protein sequence ID" value="VVE43041.1"/>
    <property type="molecule type" value="Genomic_DNA"/>
</dbReference>
<dbReference type="Proteomes" id="UP000333828">
    <property type="component" value="Unassembled WGS sequence"/>
</dbReference>
<accession>A0A5E4Y2Y3</accession>
<dbReference type="InterPro" id="IPR025146">
    <property type="entry name" value="DUF4088"/>
</dbReference>
<feature type="region of interest" description="Disordered" evidence="1">
    <location>
        <begin position="244"/>
        <end position="280"/>
    </location>
</feature>
<evidence type="ECO:0000313" key="2">
    <source>
        <dbReference type="EMBL" id="VVE43041.1"/>
    </source>
</evidence>
<dbReference type="AlphaFoldDB" id="A0A5E4Y2Y3"/>